<keyword evidence="1 6" id="KW-0645">Protease</keyword>
<keyword evidence="4 5" id="KW-1015">Disulfide bond</keyword>
<dbReference type="GeneID" id="108719625"/>
<dbReference type="GO" id="GO:0006508">
    <property type="term" value="P:proteolysis"/>
    <property type="evidence" value="ECO:0007669"/>
    <property type="project" value="UniProtKB-KW"/>
</dbReference>
<feature type="domain" description="CUB" evidence="9">
    <location>
        <begin position="348"/>
        <end position="458"/>
    </location>
</feature>
<keyword evidence="11" id="KW-1185">Reference proteome</keyword>
<keyword evidence="8" id="KW-0472">Membrane</keyword>
<dbReference type="InterPro" id="IPR043504">
    <property type="entry name" value="Peptidase_S1_PA_chymotrypsin"/>
</dbReference>
<dbReference type="PROSITE" id="PS50240">
    <property type="entry name" value="TRYPSIN_DOM"/>
    <property type="match status" value="2"/>
</dbReference>
<dbReference type="FunFam" id="2.60.120.290:FF:000005">
    <property type="entry name" value="Procollagen C-endopeptidase enhancer 1"/>
    <property type="match status" value="3"/>
</dbReference>
<dbReference type="InterPro" id="IPR001254">
    <property type="entry name" value="Trypsin_dom"/>
</dbReference>
<dbReference type="PROSITE" id="PS00134">
    <property type="entry name" value="TRYPSIN_HIS"/>
    <property type="match status" value="1"/>
</dbReference>
<feature type="domain" description="Peptidase S1" evidence="10">
    <location>
        <begin position="624"/>
        <end position="878"/>
    </location>
</feature>
<dbReference type="InterPro" id="IPR009003">
    <property type="entry name" value="Peptidase_S1_PA"/>
</dbReference>
<evidence type="ECO:0000256" key="5">
    <source>
        <dbReference type="PROSITE-ProRule" id="PRU00059"/>
    </source>
</evidence>
<feature type="domain" description="CUB" evidence="9">
    <location>
        <begin position="201"/>
        <end position="315"/>
    </location>
</feature>
<name>A0A8J1ME73_XENLA</name>
<feature type="domain" description="CUB" evidence="9">
    <location>
        <begin position="80"/>
        <end position="190"/>
    </location>
</feature>
<dbReference type="SMART" id="SM00042">
    <property type="entry name" value="CUB"/>
    <property type="match status" value="6"/>
</dbReference>
<dbReference type="PRINTS" id="PR00722">
    <property type="entry name" value="CHYMOTRYPSIN"/>
</dbReference>
<keyword evidence="8" id="KW-0812">Transmembrane</keyword>
<dbReference type="PANTHER" id="PTHR24251">
    <property type="entry name" value="OVOCHYMASE-RELATED"/>
    <property type="match status" value="1"/>
</dbReference>
<feature type="disulfide bond" evidence="5">
    <location>
        <begin position="1010"/>
        <end position="1037"/>
    </location>
</feature>
<dbReference type="GO" id="GO:0004252">
    <property type="term" value="F:serine-type endopeptidase activity"/>
    <property type="evidence" value="ECO:0007669"/>
    <property type="project" value="InterPro"/>
</dbReference>
<evidence type="ECO:0000256" key="6">
    <source>
        <dbReference type="RuleBase" id="RU363034"/>
    </source>
</evidence>
<keyword evidence="8" id="KW-1133">Transmembrane helix</keyword>
<evidence type="ECO:0000256" key="2">
    <source>
        <dbReference type="ARBA" id="ARBA00022737"/>
    </source>
</evidence>
<dbReference type="InterPro" id="IPR001314">
    <property type="entry name" value="Peptidase_S1A"/>
</dbReference>
<dbReference type="SMART" id="SM00020">
    <property type="entry name" value="Tryp_SPc"/>
    <property type="match status" value="2"/>
</dbReference>
<gene>
    <name evidence="12" type="primary">LOC108719625</name>
</gene>
<evidence type="ECO:0000313" key="12">
    <source>
        <dbReference type="RefSeq" id="XP_041440017.1"/>
    </source>
</evidence>
<dbReference type="CTD" id="108719625"/>
<keyword evidence="6" id="KW-0720">Serine protease</keyword>
<feature type="domain" description="CUB" evidence="9">
    <location>
        <begin position="1010"/>
        <end position="1125"/>
    </location>
</feature>
<keyword evidence="3 6" id="KW-0378">Hydrolase</keyword>
<dbReference type="CDD" id="cd00041">
    <property type="entry name" value="CUB"/>
    <property type="match status" value="6"/>
</dbReference>
<feature type="domain" description="CUB" evidence="9">
    <location>
        <begin position="469"/>
        <end position="584"/>
    </location>
</feature>
<feature type="domain" description="Peptidase S1" evidence="10">
    <location>
        <begin position="1158"/>
        <end position="1397"/>
    </location>
</feature>
<dbReference type="Gene3D" id="2.60.120.290">
    <property type="entry name" value="Spermadhesin, CUB domain"/>
    <property type="match status" value="6"/>
</dbReference>
<keyword evidence="2" id="KW-0677">Repeat</keyword>
<feature type="compositionally biased region" description="Low complexity" evidence="7">
    <location>
        <begin position="327"/>
        <end position="342"/>
    </location>
</feature>
<protein>
    <submittedName>
        <fullName evidence="12">Ovochymase-2-like</fullName>
    </submittedName>
</protein>
<evidence type="ECO:0000256" key="4">
    <source>
        <dbReference type="ARBA" id="ARBA00023157"/>
    </source>
</evidence>
<dbReference type="KEGG" id="xla:108719625"/>
<dbReference type="InterPro" id="IPR018114">
    <property type="entry name" value="TRYPSIN_HIS"/>
</dbReference>
<dbReference type="Gene3D" id="2.40.10.10">
    <property type="entry name" value="Trypsin-like serine proteases"/>
    <property type="match status" value="2"/>
</dbReference>
<evidence type="ECO:0000256" key="3">
    <source>
        <dbReference type="ARBA" id="ARBA00022801"/>
    </source>
</evidence>
<evidence type="ECO:0000259" key="9">
    <source>
        <dbReference type="PROSITE" id="PS01180"/>
    </source>
</evidence>
<evidence type="ECO:0000256" key="8">
    <source>
        <dbReference type="SAM" id="Phobius"/>
    </source>
</evidence>
<evidence type="ECO:0000313" key="11">
    <source>
        <dbReference type="Proteomes" id="UP000186698"/>
    </source>
</evidence>
<dbReference type="Pfam" id="PF00431">
    <property type="entry name" value="CUB"/>
    <property type="match status" value="6"/>
</dbReference>
<dbReference type="FunFam" id="2.40.10.10:FF:000165">
    <property type="entry name" value="Trypsin-like serine protease"/>
    <property type="match status" value="1"/>
</dbReference>
<feature type="transmembrane region" description="Helical" evidence="8">
    <location>
        <begin position="12"/>
        <end position="33"/>
    </location>
</feature>
<dbReference type="RefSeq" id="XP_041440017.1">
    <property type="nucleotide sequence ID" value="XM_041584083.1"/>
</dbReference>
<dbReference type="InterPro" id="IPR033116">
    <property type="entry name" value="TRYPSIN_SER"/>
</dbReference>
<dbReference type="Pfam" id="PF00089">
    <property type="entry name" value="Trypsin"/>
    <property type="match status" value="2"/>
</dbReference>
<evidence type="ECO:0000256" key="1">
    <source>
        <dbReference type="ARBA" id="ARBA00022670"/>
    </source>
</evidence>
<evidence type="ECO:0000259" key="10">
    <source>
        <dbReference type="PROSITE" id="PS50240"/>
    </source>
</evidence>
<dbReference type="SUPFAM" id="SSF49854">
    <property type="entry name" value="Spermadhesin, CUB domain"/>
    <property type="match status" value="6"/>
</dbReference>
<dbReference type="PROSITE" id="PS51257">
    <property type="entry name" value="PROKAR_LIPOPROTEIN"/>
    <property type="match status" value="1"/>
</dbReference>
<feature type="transmembrane region" description="Helical" evidence="8">
    <location>
        <begin position="54"/>
        <end position="76"/>
    </location>
</feature>
<dbReference type="SUPFAM" id="SSF50494">
    <property type="entry name" value="Trypsin-like serine proteases"/>
    <property type="match status" value="2"/>
</dbReference>
<dbReference type="OrthoDB" id="6339452at2759"/>
<dbReference type="PROSITE" id="PS01180">
    <property type="entry name" value="CUB"/>
    <property type="match status" value="6"/>
</dbReference>
<dbReference type="Proteomes" id="UP000186698">
    <property type="component" value="Chromosome 1L"/>
</dbReference>
<organism evidence="11 12">
    <name type="scientific">Xenopus laevis</name>
    <name type="common">African clawed frog</name>
    <dbReference type="NCBI Taxonomy" id="8355"/>
    <lineage>
        <taxon>Eukaryota</taxon>
        <taxon>Metazoa</taxon>
        <taxon>Chordata</taxon>
        <taxon>Craniata</taxon>
        <taxon>Vertebrata</taxon>
        <taxon>Euteleostomi</taxon>
        <taxon>Amphibia</taxon>
        <taxon>Batrachia</taxon>
        <taxon>Anura</taxon>
        <taxon>Pipoidea</taxon>
        <taxon>Pipidae</taxon>
        <taxon>Xenopodinae</taxon>
        <taxon>Xenopus</taxon>
        <taxon>Xenopus</taxon>
    </lineage>
</organism>
<dbReference type="InterPro" id="IPR000859">
    <property type="entry name" value="CUB_dom"/>
</dbReference>
<dbReference type="CDD" id="cd00190">
    <property type="entry name" value="Tryp_SPc"/>
    <property type="match status" value="2"/>
</dbReference>
<feature type="domain" description="CUB" evidence="9">
    <location>
        <begin position="889"/>
        <end position="999"/>
    </location>
</feature>
<feature type="region of interest" description="Disordered" evidence="7">
    <location>
        <begin position="323"/>
        <end position="345"/>
    </location>
</feature>
<comment type="caution">
    <text evidence="5">Lacks conserved residue(s) required for the propagation of feature annotation.</text>
</comment>
<dbReference type="FunFam" id="2.60.120.290:FF:000013">
    <property type="entry name" value="Membrane frizzled-related protein"/>
    <property type="match status" value="3"/>
</dbReference>
<sequence>MASKRLSSLESVLIALFVLMTCACIGLIVVCFLEKPKSSEAEGSNGKSGNKEKMLIFLHCNIFYIIVEAYFIFFPYSTGCGTIQHLSGASGSFESLNYPSNYDDSKNCMWEITVEQNKVIHLKFAEFHLEASTHCTADHVSIEDDAGTLGRYCGHSTPKPLVSIGNRLFISFISNSQTTDTGFKAEYEAIDPSKTAGIVGGGGHLQGNTGEFGTPDTSARAYKNDAIYQWRISVASGYKIKLAFTSFDLEPAGPAGCKDAVEIYDGDTKGSSKLGHFCGRQIPGPVYSSSHILLVRFTSDSEGSGNGFHATYSAFQGNIPDTTVAPSTSTTSSTTSSTTTTSFVDSGCESNALQRGRKGVIHSKSYPDTYPGNLQCSWDITVAEGLLVKLAFTEFAVDGELGSCIDMINVSDTSDAIGNYCGFLKPPVIISTSNKLFVRFSTDNLRTEKGFEAKWEAVYPDDISEIQSCGGSSNAETGVIMTPNWPNNYGPNNVCVWVIEVPQGKKVHLTFTHFDLEDVDLFTRACYDYVSTFEERPGHTETHGRFCGTTVPSTIITQGNRIALRFQSDLFTEAKGFRAYWTTDPLTPAPTDAPEPPNPWDDIQIEWPTKCGKPTYPPKINTRIVNGEPAAPHTWPWQVSMQVWPSSRNETIFFHTCGATLIHKNWILTAAHCFINYANELYRWQMCLGKHNLTFVEPTERCFKVLGIYRHELFVYPEIPALEFDIALVKIDGEVVASDVIDFACLPPYDQVLDPNYRCHATGWGDETGNSAAPKVAEALNQVVLPVIPYDTCKTPQYWWFQMKKSMICAGYVLPDELKSVCQGDSGGPLACPSTSQPGTWEVHGITSFGAIGCIMDKKPSVFTRTSAHLDWIDQTIKKDMYDTHSSGCGSARNLYDKKGQLTSMRYPSSYNNDATCLWNILAEEGKVIHLHFNSFVLEGSTICTNDKVVVSDELSYLGTHCGTVLPPDLVSFSNILTVRFQTNSRVVDEGFSASWEIVSPDSIPSLAQCGGNFMADNGVFMSTNWPDGNYPGSTACTWRVAVEAGKKIHIVFTHFELQQHSFIAGCQDYVEIFDGDRGGAINLGQFCGNNIPGMFNTTGNTAVIKFVSNHERHFKGFSGYWTTNLTDVSSLPLRPAKPWNDIIIEWPTNCDTMSSSKINGFSGLHSSQWQFSVQSQTRPFLPFQHTCAGSLIHSEWLLLPAHCIDVNQKLDSWRVCLGHAPEKCFGTDTIIRHENFAYPQTNDHSDDIALMHLSEKVTEVQPVCLPASKEFLLPGELCYWAGWAASNKGGANFANIKEKFQVPIPILSYETCSQPKYWWSELTPSMICAGFESPEKLKSECKNGAEGALFCKSSTEEAWEIQGIASFGPSDCAVVKKPPVFTRVSAYKEWIEDTIQKYTYEKNIS</sequence>
<dbReference type="InterPro" id="IPR035914">
    <property type="entry name" value="Sperma_CUB_dom_sf"/>
</dbReference>
<proteinExistence type="predicted"/>
<dbReference type="PANTHER" id="PTHR24251:SF41">
    <property type="entry name" value="DELETED IN MALIGNANT BRAIN TUMORS 1 PROTEIN-LIKE"/>
    <property type="match status" value="1"/>
</dbReference>
<dbReference type="PROSITE" id="PS00135">
    <property type="entry name" value="TRYPSIN_SER"/>
    <property type="match status" value="1"/>
</dbReference>
<accession>A0A8J1ME73</accession>
<evidence type="ECO:0000256" key="7">
    <source>
        <dbReference type="SAM" id="MobiDB-lite"/>
    </source>
</evidence>
<reference evidence="12" key="1">
    <citation type="submission" date="2025-08" db="UniProtKB">
        <authorList>
            <consortium name="RefSeq"/>
        </authorList>
    </citation>
    <scope>IDENTIFICATION</scope>
    <source>
        <strain evidence="12">J_2021</strain>
        <tissue evidence="12">Erythrocytes</tissue>
    </source>
</reference>